<evidence type="ECO:0000313" key="2">
    <source>
        <dbReference type="Proteomes" id="UP001652661"/>
    </source>
</evidence>
<feature type="compositionally biased region" description="Basic and acidic residues" evidence="1">
    <location>
        <begin position="81"/>
        <end position="97"/>
    </location>
</feature>
<keyword evidence="2" id="KW-1185">Reference proteome</keyword>
<name>A0A6P4HZ97_DROKI</name>
<proteinExistence type="predicted"/>
<sequence>MDVATAAPTSAHAAGEMKMKPQQQQQQQTPPGHHQNPNQNASQAPAKATTIENGVQTGGAKKPESCCESTATHSTGPLPGQKREEEQRKDEAGKPRTELAEKVLITICSADRKNKKTFMSLPTRKDVIEKAHKYGLVGSTIVLESNGCEICEDDVLLFAAKEKILLMLLAESEEYVVLPPPSPLNRSERAGSSVDPSFYANNSIVSNPNDSTVSNDETLSLSSVTPSSAKTSALFKDFSIPWSKVPGDIMKLLRGKGSLGKRLNTLGNVLVEELREISVHIPIRVFRQVAQQAAEKYPDSLLEKDREGQFIATTPQSLISKMINRNNALNKPQKRASSGTFEIHISSGKKRKYGGAAAASNGDAKALALNRDLEQKKELLISSYRGSSPLEPSTVVEYMKECFPLQRAFFNNSEKIPDITAIKENWPYIFDKAVLYQHFELLMSIDPRLLEKRLAGEKERFFKFFKGSKNKKISALEEESNANLVRGIAYHFNEDPDYIFKQLENGPLSKEALQNMNPTNAPWVALVNTPKTTDDDGVMQSQLEAMVYIEGQIMATFGAKDNDLPDILAQLICYYYTFNMMYPKEANQTLEFIVVYFLQHSPEQVRLAKKPLTSNGKFNQLIAKVANANANG</sequence>
<evidence type="ECO:0000256" key="1">
    <source>
        <dbReference type="SAM" id="MobiDB-lite"/>
    </source>
</evidence>
<protein>
    <submittedName>
        <fullName evidence="3">Uncharacterized protein</fullName>
    </submittedName>
</protein>
<accession>A0A6P4HZ97</accession>
<reference evidence="2" key="1">
    <citation type="submission" date="2025-05" db="UniProtKB">
        <authorList>
            <consortium name="RefSeq"/>
        </authorList>
    </citation>
    <scope>NUCLEOTIDE SEQUENCE [LARGE SCALE GENOMIC DNA]</scope>
    <source>
        <strain evidence="2">14028-0561.14</strain>
    </source>
</reference>
<dbReference type="AlphaFoldDB" id="A0A6P4HZ97"/>
<feature type="compositionally biased region" description="Low complexity" evidence="1">
    <location>
        <begin position="21"/>
        <end position="40"/>
    </location>
</feature>
<dbReference type="Proteomes" id="UP001652661">
    <property type="component" value="Chromosome 2L"/>
</dbReference>
<feature type="compositionally biased region" description="Low complexity" evidence="1">
    <location>
        <begin position="1"/>
        <end position="14"/>
    </location>
</feature>
<dbReference type="GeneID" id="108074291"/>
<dbReference type="RefSeq" id="XP_017021767.1">
    <property type="nucleotide sequence ID" value="XM_017166278.3"/>
</dbReference>
<dbReference type="Gene3D" id="3.10.20.10">
    <property type="match status" value="1"/>
</dbReference>
<dbReference type="OrthoDB" id="8806090at2759"/>
<evidence type="ECO:0000313" key="3">
    <source>
        <dbReference type="RefSeq" id="XP_017021767.1"/>
    </source>
</evidence>
<dbReference type="PANTHER" id="PTHR31025">
    <property type="entry name" value="SI:CH211-196P9.1-RELATED"/>
    <property type="match status" value="1"/>
</dbReference>
<organism evidence="2 3">
    <name type="scientific">Drosophila kikkawai</name>
    <name type="common">Fruit fly</name>
    <dbReference type="NCBI Taxonomy" id="30033"/>
    <lineage>
        <taxon>Eukaryota</taxon>
        <taxon>Metazoa</taxon>
        <taxon>Ecdysozoa</taxon>
        <taxon>Arthropoda</taxon>
        <taxon>Hexapoda</taxon>
        <taxon>Insecta</taxon>
        <taxon>Pterygota</taxon>
        <taxon>Neoptera</taxon>
        <taxon>Endopterygota</taxon>
        <taxon>Diptera</taxon>
        <taxon>Brachycera</taxon>
        <taxon>Muscomorpha</taxon>
        <taxon>Ephydroidea</taxon>
        <taxon>Drosophilidae</taxon>
        <taxon>Drosophila</taxon>
        <taxon>Sophophora</taxon>
    </lineage>
</organism>
<dbReference type="PANTHER" id="PTHR31025:SF22">
    <property type="entry name" value="IP13529P"/>
    <property type="match status" value="1"/>
</dbReference>
<reference evidence="3" key="2">
    <citation type="submission" date="2025-08" db="UniProtKB">
        <authorList>
            <consortium name="RefSeq"/>
        </authorList>
    </citation>
    <scope>IDENTIFICATION</scope>
    <source>
        <strain evidence="3">14028-0561.14</strain>
        <tissue evidence="3">Whole fly</tissue>
    </source>
</reference>
<gene>
    <name evidence="3" type="primary">LOC108074291</name>
</gene>
<feature type="region of interest" description="Disordered" evidence="1">
    <location>
        <begin position="1"/>
        <end position="97"/>
    </location>
</feature>